<dbReference type="Proteomes" id="UP001153332">
    <property type="component" value="Unassembled WGS sequence"/>
</dbReference>
<organism evidence="1 2">
    <name type="scientific">Lasiodiplodia mahajangana</name>
    <dbReference type="NCBI Taxonomy" id="1108764"/>
    <lineage>
        <taxon>Eukaryota</taxon>
        <taxon>Fungi</taxon>
        <taxon>Dikarya</taxon>
        <taxon>Ascomycota</taxon>
        <taxon>Pezizomycotina</taxon>
        <taxon>Dothideomycetes</taxon>
        <taxon>Dothideomycetes incertae sedis</taxon>
        <taxon>Botryosphaeriales</taxon>
        <taxon>Botryosphaeriaceae</taxon>
        <taxon>Lasiodiplodia</taxon>
    </lineage>
</organism>
<keyword evidence="2" id="KW-1185">Reference proteome</keyword>
<dbReference type="EMBL" id="JAPUUL010000954">
    <property type="protein sequence ID" value="KAJ8128803.1"/>
    <property type="molecule type" value="Genomic_DNA"/>
</dbReference>
<evidence type="ECO:0000313" key="1">
    <source>
        <dbReference type="EMBL" id="KAJ8128803.1"/>
    </source>
</evidence>
<gene>
    <name evidence="1" type="ORF">O1611_g4826</name>
</gene>
<name>A0ACC2JNI6_9PEZI</name>
<reference evidence="1" key="1">
    <citation type="submission" date="2022-12" db="EMBL/GenBank/DDBJ databases">
        <title>Genome Sequence of Lasiodiplodia mahajangana.</title>
        <authorList>
            <person name="Buettner E."/>
        </authorList>
    </citation>
    <scope>NUCLEOTIDE SEQUENCE</scope>
    <source>
        <strain evidence="1">VT137</strain>
    </source>
</reference>
<accession>A0ACC2JNI6</accession>
<sequence>MTAKTLNPSTLVVPSPIVIQSTVELPSSEYPGLYLGQPTPEECTQIWTNTAASWKDSLTVPLYIAEARYLTTVPLAKEGGMTTWVLVDKKLVPGRRQVFCSCESFRKRCLISDEKGNIKEGLVHAIASVFCPSEFRGRGYGTRLMKELAKALRGWQPEYGKSVGSVLYSDIGKEYYARSGWLPNPSNGHFVFPPLKMEKPYGTEARGGPTGP</sequence>
<comment type="caution">
    <text evidence="1">The sequence shown here is derived from an EMBL/GenBank/DDBJ whole genome shotgun (WGS) entry which is preliminary data.</text>
</comment>
<protein>
    <submittedName>
        <fullName evidence="1">Uncharacterized protein</fullName>
    </submittedName>
</protein>
<proteinExistence type="predicted"/>
<evidence type="ECO:0000313" key="2">
    <source>
        <dbReference type="Proteomes" id="UP001153332"/>
    </source>
</evidence>